<feature type="region of interest" description="Disordered" evidence="1">
    <location>
        <begin position="90"/>
        <end position="119"/>
    </location>
</feature>
<dbReference type="EMBL" id="BHZC01000001">
    <property type="protein sequence ID" value="GCD34896.1"/>
    <property type="molecule type" value="Genomic_DNA"/>
</dbReference>
<dbReference type="AlphaFoldDB" id="A0A7U9KVQ8"/>
<name>A0A7U9KVQ8_9ACTN</name>
<evidence type="ECO:0000313" key="3">
    <source>
        <dbReference type="EMBL" id="GCD34896.1"/>
    </source>
</evidence>
<feature type="domain" description="STAS" evidence="2">
    <location>
        <begin position="22"/>
        <end position="86"/>
    </location>
</feature>
<dbReference type="Proteomes" id="UP000287830">
    <property type="component" value="Unassembled WGS sequence"/>
</dbReference>
<gene>
    <name evidence="3" type="ORF">OEIGOIKO_02636</name>
</gene>
<dbReference type="Gene3D" id="3.30.750.24">
    <property type="entry name" value="STAS domain"/>
    <property type="match status" value="1"/>
</dbReference>
<dbReference type="SUPFAM" id="SSF52091">
    <property type="entry name" value="SpoIIaa-like"/>
    <property type="match status" value="1"/>
</dbReference>
<dbReference type="InterPro" id="IPR002645">
    <property type="entry name" value="STAS_dom"/>
</dbReference>
<evidence type="ECO:0000259" key="2">
    <source>
        <dbReference type="PROSITE" id="PS50801"/>
    </source>
</evidence>
<evidence type="ECO:0000256" key="1">
    <source>
        <dbReference type="SAM" id="MobiDB-lite"/>
    </source>
</evidence>
<dbReference type="InterPro" id="IPR036513">
    <property type="entry name" value="STAS_dom_sf"/>
</dbReference>
<sequence>MLTPPSSPAVLRARWTVRPPGLRLSGAVEPRTHQVLERYLGELARRFPGRGVHLDLTAVTALDLAGAALVVATRDRLRHLGGDLRLHTADGLVPSAHGRPGRSGAGRGAPPVPRGLRAG</sequence>
<dbReference type="RefSeq" id="WP_125044999.1">
    <property type="nucleotide sequence ID" value="NZ_BHZC01000001.1"/>
</dbReference>
<evidence type="ECO:0000313" key="4">
    <source>
        <dbReference type="Proteomes" id="UP000287830"/>
    </source>
</evidence>
<dbReference type="PROSITE" id="PS50801">
    <property type="entry name" value="STAS"/>
    <property type="match status" value="1"/>
</dbReference>
<reference evidence="3 4" key="1">
    <citation type="submission" date="2018-11" db="EMBL/GenBank/DDBJ databases">
        <title>Whole genome sequence of Streptomyces chrestomyceticus NBRC 13444(T).</title>
        <authorList>
            <person name="Komaki H."/>
            <person name="Tamura T."/>
        </authorList>
    </citation>
    <scope>NUCLEOTIDE SEQUENCE [LARGE SCALE GENOMIC DNA]</scope>
    <source>
        <strain evidence="3 4">NBRC 13444</strain>
    </source>
</reference>
<proteinExistence type="predicted"/>
<organism evidence="3 4">
    <name type="scientific">Streptomyces chrestomyceticus JCM 4735</name>
    <dbReference type="NCBI Taxonomy" id="1306181"/>
    <lineage>
        <taxon>Bacteria</taxon>
        <taxon>Bacillati</taxon>
        <taxon>Actinomycetota</taxon>
        <taxon>Actinomycetes</taxon>
        <taxon>Kitasatosporales</taxon>
        <taxon>Streptomycetaceae</taxon>
        <taxon>Streptomyces</taxon>
    </lineage>
</organism>
<dbReference type="OrthoDB" id="4337636at2"/>
<comment type="caution">
    <text evidence="3">The sequence shown here is derived from an EMBL/GenBank/DDBJ whole genome shotgun (WGS) entry which is preliminary data.</text>
</comment>
<dbReference type="GeneID" id="95621603"/>
<protein>
    <recommendedName>
        <fullName evidence="2">STAS domain-containing protein</fullName>
    </recommendedName>
</protein>
<accession>A0A7U9KVQ8</accession>